<organism evidence="5 6">
    <name type="scientific">Blepharisma stoltei</name>
    <dbReference type="NCBI Taxonomy" id="1481888"/>
    <lineage>
        <taxon>Eukaryota</taxon>
        <taxon>Sar</taxon>
        <taxon>Alveolata</taxon>
        <taxon>Ciliophora</taxon>
        <taxon>Postciliodesmatophora</taxon>
        <taxon>Heterotrichea</taxon>
        <taxon>Heterotrichida</taxon>
        <taxon>Blepharismidae</taxon>
        <taxon>Blepharisma</taxon>
    </lineage>
</organism>
<feature type="coiled-coil region" evidence="4">
    <location>
        <begin position="103"/>
        <end position="144"/>
    </location>
</feature>
<dbReference type="Proteomes" id="UP001162131">
    <property type="component" value="Unassembled WGS sequence"/>
</dbReference>
<name>A0AAU9JKP7_9CILI</name>
<dbReference type="InterPro" id="IPR002110">
    <property type="entry name" value="Ankyrin_rpt"/>
</dbReference>
<dbReference type="PROSITE" id="PS50088">
    <property type="entry name" value="ANK_REPEAT"/>
    <property type="match status" value="2"/>
</dbReference>
<protein>
    <recommendedName>
        <fullName evidence="7">Ankyrin repeat protein</fullName>
    </recommendedName>
</protein>
<dbReference type="SUPFAM" id="SSF48403">
    <property type="entry name" value="Ankyrin repeat"/>
    <property type="match status" value="1"/>
</dbReference>
<keyword evidence="1" id="KW-0677">Repeat</keyword>
<comment type="caution">
    <text evidence="5">The sequence shown here is derived from an EMBL/GenBank/DDBJ whole genome shotgun (WGS) entry which is preliminary data.</text>
</comment>
<feature type="coiled-coil region" evidence="4">
    <location>
        <begin position="173"/>
        <end position="228"/>
    </location>
</feature>
<reference evidence="5" key="1">
    <citation type="submission" date="2021-09" db="EMBL/GenBank/DDBJ databases">
        <authorList>
            <consortium name="AG Swart"/>
            <person name="Singh M."/>
            <person name="Singh A."/>
            <person name="Seah K."/>
            <person name="Emmerich C."/>
        </authorList>
    </citation>
    <scope>NUCLEOTIDE SEQUENCE</scope>
    <source>
        <strain evidence="5">ATCC30299</strain>
    </source>
</reference>
<dbReference type="PROSITE" id="PS50297">
    <property type="entry name" value="ANK_REP_REGION"/>
    <property type="match status" value="1"/>
</dbReference>
<dbReference type="Gene3D" id="3.80.10.10">
    <property type="entry name" value="Ribonuclease Inhibitor"/>
    <property type="match status" value="1"/>
</dbReference>
<keyword evidence="4" id="KW-0175">Coiled coil</keyword>
<dbReference type="SMART" id="SM00248">
    <property type="entry name" value="ANK"/>
    <property type="match status" value="4"/>
</dbReference>
<keyword evidence="2 3" id="KW-0040">ANK repeat</keyword>
<evidence type="ECO:0000313" key="6">
    <source>
        <dbReference type="Proteomes" id="UP001162131"/>
    </source>
</evidence>
<dbReference type="InterPro" id="IPR036770">
    <property type="entry name" value="Ankyrin_rpt-contain_sf"/>
</dbReference>
<dbReference type="InterPro" id="IPR032675">
    <property type="entry name" value="LRR_dom_sf"/>
</dbReference>
<dbReference type="SUPFAM" id="SSF52047">
    <property type="entry name" value="RNI-like"/>
    <property type="match status" value="1"/>
</dbReference>
<evidence type="ECO:0008006" key="7">
    <source>
        <dbReference type="Google" id="ProtNLM"/>
    </source>
</evidence>
<proteinExistence type="predicted"/>
<evidence type="ECO:0000256" key="2">
    <source>
        <dbReference type="ARBA" id="ARBA00023043"/>
    </source>
</evidence>
<dbReference type="Gene3D" id="1.25.40.20">
    <property type="entry name" value="Ankyrin repeat-containing domain"/>
    <property type="match status" value="1"/>
</dbReference>
<feature type="repeat" description="ANK" evidence="3">
    <location>
        <begin position="612"/>
        <end position="644"/>
    </location>
</feature>
<evidence type="ECO:0000256" key="1">
    <source>
        <dbReference type="ARBA" id="ARBA00022737"/>
    </source>
</evidence>
<keyword evidence="6" id="KW-1185">Reference proteome</keyword>
<evidence type="ECO:0000256" key="3">
    <source>
        <dbReference type="PROSITE-ProRule" id="PRU00023"/>
    </source>
</evidence>
<evidence type="ECO:0000313" key="5">
    <source>
        <dbReference type="EMBL" id="CAG9328440.1"/>
    </source>
</evidence>
<dbReference type="EMBL" id="CAJZBQ010000046">
    <property type="protein sequence ID" value="CAG9328440.1"/>
    <property type="molecule type" value="Genomic_DNA"/>
</dbReference>
<dbReference type="AlphaFoldDB" id="A0AAU9JKP7"/>
<sequence length="763" mass="87785">MTSQHPYSLSPKRPQTLTSLHPRVSFADQTQVLPNTSFSHYKPPIPKNLKIKDLHHSSSLTSPLKSKSKSYSSLQEQSSYIESPNKTFMTENEFWSNDQLKIVERLENTIKEKNALIYDLERENKSLKDQLDEANAHLKKILKKSNYMKERIESTNEWRLRALDANLESSKKLSEIYTTNQLLERKYKDLEKLHLNARNKMMGMDQKLKKAYKDIEDMKENYENSEFKIEANRTMKMKCLYLLKNLFSKTPPKVVLMKYMELEDWFMPTLCRIVELNNSIEILNLEGNLFTDKCLPALCDLISTTTGNLTKINLNFNKIGVDGAWEIMKAIQIRDENTRNADNKMIKKIKLSYNLIERPNELFLKAWDFLKGAREAIPHLTVKRKDLANASAMSANKVFKQFIDNFHDIREVKMLMSVLDRIIIVETNTEEISTKFQKNKWTAVKSYQSSILEKYSQDIKNMNLNGITADPVEKHNMISTLIKNDDEFVRNKFIGEHQKKVETQNTENHQELDIRRLLQKKPGFPLSAVENALKEGVDINSFDKVLDMTLLIYAASIGNLKLAQLLVRKNGNLELRNKKGEDAFLIACDNDRYDICEFLLFSGCKINSSDIKGANAIHKAVRKGKSHSICRLVEMGMSVNWVDNRSKTPLHYAAVSGNTEIGALLVQLGADLNPIDSKGRSPAALAEDKEKFHFADQLVKLGAKKLRAVNTTQEEEDKSNYFQKNLPLARVAEDVSKTLFDASKMYKELQRAQEIIDTKFQNN</sequence>
<feature type="repeat" description="ANK" evidence="3">
    <location>
        <begin position="645"/>
        <end position="677"/>
    </location>
</feature>
<dbReference type="PANTHER" id="PTHR24171:SF9">
    <property type="entry name" value="ANKYRIN REPEAT DOMAIN-CONTAINING PROTEIN 39"/>
    <property type="match status" value="1"/>
</dbReference>
<dbReference type="PANTHER" id="PTHR24171">
    <property type="entry name" value="ANKYRIN REPEAT DOMAIN-CONTAINING PROTEIN 39-RELATED"/>
    <property type="match status" value="1"/>
</dbReference>
<gene>
    <name evidence="5" type="ORF">BSTOLATCC_MIC46441</name>
</gene>
<accession>A0AAU9JKP7</accession>
<dbReference type="Pfam" id="PF12796">
    <property type="entry name" value="Ank_2"/>
    <property type="match status" value="2"/>
</dbReference>
<evidence type="ECO:0000256" key="4">
    <source>
        <dbReference type="SAM" id="Coils"/>
    </source>
</evidence>